<evidence type="ECO:0000313" key="2">
    <source>
        <dbReference type="Proteomes" id="UP001062846"/>
    </source>
</evidence>
<gene>
    <name evidence="1" type="ORF">RHMOL_Rhmol11G0132200</name>
</gene>
<reference evidence="1" key="1">
    <citation type="submission" date="2022-02" db="EMBL/GenBank/DDBJ databases">
        <title>Plant Genome Project.</title>
        <authorList>
            <person name="Zhang R.-G."/>
        </authorList>
    </citation>
    <scope>NUCLEOTIDE SEQUENCE</scope>
    <source>
        <strain evidence="1">AT1</strain>
    </source>
</reference>
<dbReference type="Proteomes" id="UP001062846">
    <property type="component" value="Chromosome 11"/>
</dbReference>
<keyword evidence="2" id="KW-1185">Reference proteome</keyword>
<proteinExistence type="predicted"/>
<protein>
    <submittedName>
        <fullName evidence="1">Uncharacterized protein</fullName>
    </submittedName>
</protein>
<accession>A0ACC0LSS0</accession>
<name>A0ACC0LSS0_RHOML</name>
<organism evidence="1 2">
    <name type="scientific">Rhododendron molle</name>
    <name type="common">Chinese azalea</name>
    <name type="synonym">Azalea mollis</name>
    <dbReference type="NCBI Taxonomy" id="49168"/>
    <lineage>
        <taxon>Eukaryota</taxon>
        <taxon>Viridiplantae</taxon>
        <taxon>Streptophyta</taxon>
        <taxon>Embryophyta</taxon>
        <taxon>Tracheophyta</taxon>
        <taxon>Spermatophyta</taxon>
        <taxon>Magnoliopsida</taxon>
        <taxon>eudicotyledons</taxon>
        <taxon>Gunneridae</taxon>
        <taxon>Pentapetalae</taxon>
        <taxon>asterids</taxon>
        <taxon>Ericales</taxon>
        <taxon>Ericaceae</taxon>
        <taxon>Ericoideae</taxon>
        <taxon>Rhodoreae</taxon>
        <taxon>Rhododendron</taxon>
    </lineage>
</organism>
<dbReference type="EMBL" id="CM046398">
    <property type="protein sequence ID" value="KAI8531384.1"/>
    <property type="molecule type" value="Genomic_DNA"/>
</dbReference>
<comment type="caution">
    <text evidence="1">The sequence shown here is derived from an EMBL/GenBank/DDBJ whole genome shotgun (WGS) entry which is preliminary data.</text>
</comment>
<evidence type="ECO:0000313" key="1">
    <source>
        <dbReference type="EMBL" id="KAI8531384.1"/>
    </source>
</evidence>
<sequence length="68" mass="7393">MWEAGPSRSVLQEILVLASEFSSLRITFCYHEGNGVVNSLAKNAATTQGRFVLHGSASEFLLRALPVD</sequence>